<dbReference type="InterPro" id="IPR047647">
    <property type="entry name" value="ISAs1_transpos"/>
</dbReference>
<evidence type="ECO:0000259" key="1">
    <source>
        <dbReference type="Pfam" id="PF01609"/>
    </source>
</evidence>
<dbReference type="InterPro" id="IPR002559">
    <property type="entry name" value="Transposase_11"/>
</dbReference>
<dbReference type="GO" id="GO:0003677">
    <property type="term" value="F:DNA binding"/>
    <property type="evidence" value="ECO:0007669"/>
    <property type="project" value="InterPro"/>
</dbReference>
<dbReference type="GO" id="GO:0004803">
    <property type="term" value="F:transposase activity"/>
    <property type="evidence" value="ECO:0007669"/>
    <property type="project" value="InterPro"/>
</dbReference>
<dbReference type="Proteomes" id="UP000182192">
    <property type="component" value="Unassembled WGS sequence"/>
</dbReference>
<name>A0A1I1JPD3_RUMAL</name>
<dbReference type="AlphaFoldDB" id="A0A1I1JPD3"/>
<protein>
    <submittedName>
        <fullName evidence="2">Transposase DDE domain-containing protein</fullName>
    </submittedName>
</protein>
<dbReference type="PANTHER" id="PTHR30298:SF0">
    <property type="entry name" value="PROTEIN YBFL-RELATED"/>
    <property type="match status" value="1"/>
</dbReference>
<organism evidence="2 3">
    <name type="scientific">Ruminococcus albus</name>
    <dbReference type="NCBI Taxonomy" id="1264"/>
    <lineage>
        <taxon>Bacteria</taxon>
        <taxon>Bacillati</taxon>
        <taxon>Bacillota</taxon>
        <taxon>Clostridia</taxon>
        <taxon>Eubacteriales</taxon>
        <taxon>Oscillospiraceae</taxon>
        <taxon>Ruminococcus</taxon>
    </lineage>
</organism>
<dbReference type="EMBL" id="FOKQ01000014">
    <property type="protein sequence ID" value="SFC50051.1"/>
    <property type="molecule type" value="Genomic_DNA"/>
</dbReference>
<feature type="domain" description="Transposase IS4-like" evidence="1">
    <location>
        <begin position="17"/>
        <end position="76"/>
    </location>
</feature>
<accession>A0A1I1JPD3</accession>
<gene>
    <name evidence="2" type="ORF">SAMN02910406_01817</name>
</gene>
<dbReference type="Pfam" id="PF01609">
    <property type="entry name" value="DDE_Tnp_1"/>
    <property type="match status" value="1"/>
</dbReference>
<evidence type="ECO:0000313" key="2">
    <source>
        <dbReference type="EMBL" id="SFC50051.1"/>
    </source>
</evidence>
<dbReference type="NCBIfam" id="NF033564">
    <property type="entry name" value="transpos_ISAs1"/>
    <property type="match status" value="1"/>
</dbReference>
<dbReference type="InterPro" id="IPR051698">
    <property type="entry name" value="Transposase_11-like"/>
</dbReference>
<evidence type="ECO:0000313" key="3">
    <source>
        <dbReference type="Proteomes" id="UP000182192"/>
    </source>
</evidence>
<sequence>MKSTVSEKGETREFTRYFITSLTDLDEFADSVRKHWAIENNLHWCLDVIFKEDASRARKDNSPLVLNIMRKIALNLVSQAQYKRISKRRLMFRAALEPTLFLDILFDPSSVSPQ</sequence>
<proteinExistence type="predicted"/>
<dbReference type="GO" id="GO:0006313">
    <property type="term" value="P:DNA transposition"/>
    <property type="evidence" value="ECO:0007669"/>
    <property type="project" value="InterPro"/>
</dbReference>
<reference evidence="2 3" key="1">
    <citation type="submission" date="2016-10" db="EMBL/GenBank/DDBJ databases">
        <authorList>
            <person name="de Groot N.N."/>
        </authorList>
    </citation>
    <scope>NUCLEOTIDE SEQUENCE [LARGE SCALE GENOMIC DNA]</scope>
    <source>
        <strain evidence="2 3">AR67</strain>
    </source>
</reference>
<dbReference type="PANTHER" id="PTHR30298">
    <property type="entry name" value="H REPEAT-ASSOCIATED PREDICTED TRANSPOSASE"/>
    <property type="match status" value="1"/>
</dbReference>